<sequence>MVPPTIVQVTPHASGATAGVWAVAISPTTIPVAIVGRTRRATNFNMTPGR</sequence>
<reference evidence="1 2" key="1">
    <citation type="submission" date="2017-01" db="EMBL/GenBank/DDBJ databases">
        <authorList>
            <consortium name="Urmite Genomes"/>
        </authorList>
    </citation>
    <scope>NUCLEOTIDE SEQUENCE [LARGE SCALE GENOMIC DNA]</scope>
    <source>
        <strain evidence="1 2">AB57</strain>
    </source>
</reference>
<dbReference type="Proteomes" id="UP000240988">
    <property type="component" value="Unassembled WGS sequence"/>
</dbReference>
<accession>A0A2U3NL90</accession>
<protein>
    <submittedName>
        <fullName evidence="1">Mycobacterium rhizamassiliense ORFan</fullName>
    </submittedName>
</protein>
<organism evidence="1 2">
    <name type="scientific">Mycobacterium rhizamassiliense</name>
    <dbReference type="NCBI Taxonomy" id="1841860"/>
    <lineage>
        <taxon>Bacteria</taxon>
        <taxon>Bacillati</taxon>
        <taxon>Actinomycetota</taxon>
        <taxon>Actinomycetes</taxon>
        <taxon>Mycobacteriales</taxon>
        <taxon>Mycobacteriaceae</taxon>
        <taxon>Mycobacterium</taxon>
    </lineage>
</organism>
<keyword evidence="2" id="KW-1185">Reference proteome</keyword>
<dbReference type="EMBL" id="FUFA01000001">
    <property type="protein sequence ID" value="SPM32301.1"/>
    <property type="molecule type" value="Genomic_DNA"/>
</dbReference>
<evidence type="ECO:0000313" key="2">
    <source>
        <dbReference type="Proteomes" id="UP000240988"/>
    </source>
</evidence>
<dbReference type="AlphaFoldDB" id="A0A2U3NL90"/>
<gene>
    <name evidence="1" type="ORF">MRAB57_99</name>
</gene>
<evidence type="ECO:0000313" key="1">
    <source>
        <dbReference type="EMBL" id="SPM32301.1"/>
    </source>
</evidence>
<proteinExistence type="predicted"/>
<name>A0A2U3NL90_9MYCO</name>